<dbReference type="EMBL" id="JAPWTK010001221">
    <property type="protein sequence ID" value="KAJ8933469.1"/>
    <property type="molecule type" value="Genomic_DNA"/>
</dbReference>
<dbReference type="InterPro" id="IPR023214">
    <property type="entry name" value="HAD_sf"/>
</dbReference>
<evidence type="ECO:0000313" key="2">
    <source>
        <dbReference type="Proteomes" id="UP001162162"/>
    </source>
</evidence>
<accession>A0AAV8X420</accession>
<name>A0AAV8X420_9CUCU</name>
<dbReference type="PANTHER" id="PTHR19288:SF93">
    <property type="entry name" value="FI11325P-RELATED"/>
    <property type="match status" value="1"/>
</dbReference>
<dbReference type="GO" id="GO:0005737">
    <property type="term" value="C:cytoplasm"/>
    <property type="evidence" value="ECO:0007669"/>
    <property type="project" value="TreeGrafter"/>
</dbReference>
<protein>
    <recommendedName>
        <fullName evidence="3">Phosphoglycolate phosphatase</fullName>
    </recommendedName>
</protein>
<keyword evidence="2" id="KW-1185">Reference proteome</keyword>
<dbReference type="InterPro" id="IPR036412">
    <property type="entry name" value="HAD-like_sf"/>
</dbReference>
<evidence type="ECO:0000313" key="1">
    <source>
        <dbReference type="EMBL" id="KAJ8933469.1"/>
    </source>
</evidence>
<reference evidence="1" key="1">
    <citation type="journal article" date="2023" name="Insect Mol. Biol.">
        <title>Genome sequencing provides insights into the evolution of gene families encoding plant cell wall-degrading enzymes in longhorned beetles.</title>
        <authorList>
            <person name="Shin N.R."/>
            <person name="Okamura Y."/>
            <person name="Kirsch R."/>
            <person name="Pauchet Y."/>
        </authorList>
    </citation>
    <scope>NUCLEOTIDE SEQUENCE</scope>
    <source>
        <strain evidence="1">AMC_N1</strain>
    </source>
</reference>
<dbReference type="AlphaFoldDB" id="A0AAV8X420"/>
<dbReference type="Gene3D" id="3.40.50.1000">
    <property type="entry name" value="HAD superfamily/HAD-like"/>
    <property type="match status" value="2"/>
</dbReference>
<comment type="caution">
    <text evidence="1">The sequence shown here is derived from an EMBL/GenBank/DDBJ whole genome shotgun (WGS) entry which is preliminary data.</text>
</comment>
<dbReference type="Pfam" id="PF13242">
    <property type="entry name" value="Hydrolase_like"/>
    <property type="match status" value="1"/>
</dbReference>
<evidence type="ECO:0008006" key="3">
    <source>
        <dbReference type="Google" id="ProtNLM"/>
    </source>
</evidence>
<dbReference type="PANTHER" id="PTHR19288">
    <property type="entry name" value="4-NITROPHENYLPHOSPHATASE-RELATED"/>
    <property type="match status" value="1"/>
</dbReference>
<proteinExistence type="predicted"/>
<dbReference type="Proteomes" id="UP001162162">
    <property type="component" value="Unassembled WGS sequence"/>
</dbReference>
<organism evidence="1 2">
    <name type="scientific">Aromia moschata</name>
    <dbReference type="NCBI Taxonomy" id="1265417"/>
    <lineage>
        <taxon>Eukaryota</taxon>
        <taxon>Metazoa</taxon>
        <taxon>Ecdysozoa</taxon>
        <taxon>Arthropoda</taxon>
        <taxon>Hexapoda</taxon>
        <taxon>Insecta</taxon>
        <taxon>Pterygota</taxon>
        <taxon>Neoptera</taxon>
        <taxon>Endopterygota</taxon>
        <taxon>Coleoptera</taxon>
        <taxon>Polyphaga</taxon>
        <taxon>Cucujiformia</taxon>
        <taxon>Chrysomeloidea</taxon>
        <taxon>Cerambycidae</taxon>
        <taxon>Cerambycinae</taxon>
        <taxon>Callichromatini</taxon>
        <taxon>Aromia</taxon>
    </lineage>
</organism>
<sequence>MEYCGSKMNPLRDQFRLLIDFDKWAREYYLSQIIPQKIRDEFVTKAKRMDYIVDKHEVLSTAYLTPDVLQNSVAQAVENFQPDPDVGAVIVGFDEHFSYCKMLKAASYLNKPGCLFIATNTDERFPMNTDLVIPGTGAIVRAVETCAQREAVLVGKPSTYLAEAIIKEHGVDPKRTLMIGDRCNTDILLGTRCGFQTMLVLSGVTTLEEVQQWKKSSKKEEKDLVPDIYLPKLGDLLPHLD</sequence>
<gene>
    <name evidence="1" type="ORF">NQ318_011292</name>
</gene>
<dbReference type="GO" id="GO:0016791">
    <property type="term" value="F:phosphatase activity"/>
    <property type="evidence" value="ECO:0007669"/>
    <property type="project" value="TreeGrafter"/>
</dbReference>
<dbReference type="SUPFAM" id="SSF56784">
    <property type="entry name" value="HAD-like"/>
    <property type="match status" value="1"/>
</dbReference>